<evidence type="ECO:0000313" key="3">
    <source>
        <dbReference type="EMBL" id="SNR44848.1"/>
    </source>
</evidence>
<proteinExistence type="inferred from homology"/>
<dbReference type="CDD" id="cd02869">
    <property type="entry name" value="PseudoU_synth_RluA_like"/>
    <property type="match status" value="1"/>
</dbReference>
<dbReference type="AlphaFoldDB" id="A0A238WEH4"/>
<feature type="domain" description="Pseudouridine synthase RsuA/RluA-like" evidence="2">
    <location>
        <begin position="98"/>
        <end position="239"/>
    </location>
</feature>
<dbReference type="RefSeq" id="WP_089380808.1">
    <property type="nucleotide sequence ID" value="NZ_FZNT01000003.1"/>
</dbReference>
<gene>
    <name evidence="3" type="ORF">SAMN06265371_103131</name>
</gene>
<dbReference type="Proteomes" id="UP000198384">
    <property type="component" value="Unassembled WGS sequence"/>
</dbReference>
<dbReference type="EMBL" id="FZNT01000003">
    <property type="protein sequence ID" value="SNR44848.1"/>
    <property type="molecule type" value="Genomic_DNA"/>
</dbReference>
<dbReference type="PANTHER" id="PTHR21600:SF87">
    <property type="entry name" value="RNA PSEUDOURIDYLATE SYNTHASE DOMAIN-CONTAINING PROTEIN 1"/>
    <property type="match status" value="1"/>
</dbReference>
<accession>A0A238WEH4</accession>
<name>A0A238WEH4_9FLAO</name>
<dbReference type="GO" id="GO:0000455">
    <property type="term" value="P:enzyme-directed rRNA pseudouridine synthesis"/>
    <property type="evidence" value="ECO:0007669"/>
    <property type="project" value="TreeGrafter"/>
</dbReference>
<dbReference type="InterPro" id="IPR020103">
    <property type="entry name" value="PsdUridine_synth_cat_dom_sf"/>
</dbReference>
<evidence type="ECO:0000256" key="1">
    <source>
        <dbReference type="ARBA" id="ARBA00010876"/>
    </source>
</evidence>
<dbReference type="Gene3D" id="3.30.2350.10">
    <property type="entry name" value="Pseudouridine synthase"/>
    <property type="match status" value="1"/>
</dbReference>
<evidence type="ECO:0000313" key="4">
    <source>
        <dbReference type="Proteomes" id="UP000198384"/>
    </source>
</evidence>
<reference evidence="3 4" key="1">
    <citation type="submission" date="2017-06" db="EMBL/GenBank/DDBJ databases">
        <authorList>
            <person name="Kim H.J."/>
            <person name="Triplett B.A."/>
        </authorList>
    </citation>
    <scope>NUCLEOTIDE SEQUENCE [LARGE SCALE GENOMIC DNA]</scope>
    <source>
        <strain evidence="3 4">DSM 29150</strain>
    </source>
</reference>
<dbReference type="OrthoDB" id="9807829at2"/>
<dbReference type="PANTHER" id="PTHR21600">
    <property type="entry name" value="MITOCHONDRIAL RNA PSEUDOURIDINE SYNTHASE"/>
    <property type="match status" value="1"/>
</dbReference>
<dbReference type="GO" id="GO:0003723">
    <property type="term" value="F:RNA binding"/>
    <property type="evidence" value="ECO:0007669"/>
    <property type="project" value="InterPro"/>
</dbReference>
<comment type="similarity">
    <text evidence="1">Belongs to the pseudouridine synthase RluA family.</text>
</comment>
<protein>
    <submittedName>
        <fullName evidence="3">tRNA pseudouridine65 synthase/23S rRNA pseudouridine1911/1915/1917 synthase</fullName>
    </submittedName>
</protein>
<evidence type="ECO:0000259" key="2">
    <source>
        <dbReference type="Pfam" id="PF00849"/>
    </source>
</evidence>
<dbReference type="Pfam" id="PF00849">
    <property type="entry name" value="PseudoU_synth_2"/>
    <property type="match status" value="1"/>
</dbReference>
<dbReference type="InterPro" id="IPR006145">
    <property type="entry name" value="PsdUridine_synth_RsuA/RluA"/>
</dbReference>
<dbReference type="GO" id="GO:0140098">
    <property type="term" value="F:catalytic activity, acting on RNA"/>
    <property type="evidence" value="ECO:0007669"/>
    <property type="project" value="UniProtKB-ARBA"/>
</dbReference>
<dbReference type="InterPro" id="IPR050188">
    <property type="entry name" value="RluA_PseudoU_synthase"/>
</dbReference>
<keyword evidence="4" id="KW-1185">Reference proteome</keyword>
<dbReference type="SUPFAM" id="SSF55120">
    <property type="entry name" value="Pseudouridine synthase"/>
    <property type="match status" value="1"/>
</dbReference>
<sequence>MKTNTNSAKQTIIHAHIVPNSVEKIRLQDYAPEIFKLYIPSNSGIKKAIKRGQILTDGKTSETGNWVCEGQVLELIEDPNNKPKVYEFNLEVIFEDEHFAVINKPAGIIVSGNTFKTVFNALPHNLQPSTEPDALRSPTPVHRLDNQTSGLLLIAKTKTAQIELGKEFANNTIQKKYCTIVIGKVHTNQTITSPVDDKPSETSFEIIRVVKSLKYNELSCLKVYPKTGRTHQIRIHLASIGHPILGDKLYGNIDTIHKGKGLFLCASEIKFLHPKTFVPLIFKIDVPQKFQSILSREKRRWNTYNAK</sequence>
<organism evidence="3 4">
    <name type="scientific">Lutibacter agarilyticus</name>
    <dbReference type="NCBI Taxonomy" id="1109740"/>
    <lineage>
        <taxon>Bacteria</taxon>
        <taxon>Pseudomonadati</taxon>
        <taxon>Bacteroidota</taxon>
        <taxon>Flavobacteriia</taxon>
        <taxon>Flavobacteriales</taxon>
        <taxon>Flavobacteriaceae</taxon>
        <taxon>Lutibacter</taxon>
    </lineage>
</organism>
<dbReference type="PROSITE" id="PS01129">
    <property type="entry name" value="PSI_RLU"/>
    <property type="match status" value="1"/>
</dbReference>
<dbReference type="InterPro" id="IPR006224">
    <property type="entry name" value="PsdUridine_synth_RluA-like_CS"/>
</dbReference>
<dbReference type="GO" id="GO:0009982">
    <property type="term" value="F:pseudouridine synthase activity"/>
    <property type="evidence" value="ECO:0007669"/>
    <property type="project" value="InterPro"/>
</dbReference>